<evidence type="ECO:0000256" key="8">
    <source>
        <dbReference type="ARBA" id="ARBA00023244"/>
    </source>
</evidence>
<comment type="subcellular location">
    <subcellularLocation>
        <location evidence="10">Cell membrane</location>
        <topology evidence="10">Multi-pass membrane protein</topology>
    </subcellularLocation>
    <subcellularLocation>
        <location evidence="1">Membrane</location>
        <topology evidence="1">Multi-pass membrane protein</topology>
    </subcellularLocation>
</comment>
<evidence type="ECO:0000256" key="3">
    <source>
        <dbReference type="ARBA" id="ARBA00022692"/>
    </source>
</evidence>
<organism evidence="12 13">
    <name type="scientific">Paradesertivirga mongoliensis</name>
    <dbReference type="NCBI Taxonomy" id="2100740"/>
    <lineage>
        <taxon>Bacteria</taxon>
        <taxon>Pseudomonadati</taxon>
        <taxon>Bacteroidota</taxon>
        <taxon>Sphingobacteriia</taxon>
        <taxon>Sphingobacteriales</taxon>
        <taxon>Sphingobacteriaceae</taxon>
        <taxon>Paradesertivirga</taxon>
    </lineage>
</organism>
<keyword evidence="3 10" id="KW-0812">Transmembrane</keyword>
<dbReference type="InterPro" id="IPR006367">
    <property type="entry name" value="Sirohaem_synthase_N"/>
</dbReference>
<evidence type="ECO:0000256" key="6">
    <source>
        <dbReference type="ARBA" id="ARBA00023027"/>
    </source>
</evidence>
<keyword evidence="7 10" id="KW-0472">Membrane</keyword>
<evidence type="ECO:0000256" key="10">
    <source>
        <dbReference type="RuleBase" id="RU363041"/>
    </source>
</evidence>
<evidence type="ECO:0000256" key="9">
    <source>
        <dbReference type="ARBA" id="ARBA00047561"/>
    </source>
</evidence>
<evidence type="ECO:0000256" key="5">
    <source>
        <dbReference type="ARBA" id="ARBA00023002"/>
    </source>
</evidence>
<comment type="catalytic activity">
    <reaction evidence="9">
        <text>precorrin-2 + NAD(+) = sirohydrochlorin + NADH + 2 H(+)</text>
        <dbReference type="Rhea" id="RHEA:15613"/>
        <dbReference type="ChEBI" id="CHEBI:15378"/>
        <dbReference type="ChEBI" id="CHEBI:57540"/>
        <dbReference type="ChEBI" id="CHEBI:57945"/>
        <dbReference type="ChEBI" id="CHEBI:58351"/>
        <dbReference type="ChEBI" id="CHEBI:58827"/>
        <dbReference type="EC" id="1.3.1.76"/>
    </reaction>
</comment>
<gene>
    <name evidence="12" type="ORF">ACFSJU_06505</name>
</gene>
<feature type="transmembrane region" description="Helical" evidence="10">
    <location>
        <begin position="261"/>
        <end position="284"/>
    </location>
</feature>
<name>A0ABW4ZKG6_9SPHI</name>
<evidence type="ECO:0000259" key="11">
    <source>
        <dbReference type="Pfam" id="PF14824"/>
    </source>
</evidence>
<dbReference type="Proteomes" id="UP001597387">
    <property type="component" value="Unassembled WGS sequence"/>
</dbReference>
<feature type="transmembrane region" description="Helical" evidence="10">
    <location>
        <begin position="457"/>
        <end position="475"/>
    </location>
</feature>
<feature type="transmembrane region" description="Helical" evidence="10">
    <location>
        <begin position="357"/>
        <end position="378"/>
    </location>
</feature>
<dbReference type="RefSeq" id="WP_255898040.1">
    <property type="nucleotide sequence ID" value="NZ_JAFMZO010000001.1"/>
</dbReference>
<keyword evidence="8" id="KW-0627">Porphyrin biosynthesis</keyword>
<comment type="caution">
    <text evidence="12">The sequence shown here is derived from an EMBL/GenBank/DDBJ whole genome shotgun (WGS) entry which is preliminary data.</text>
</comment>
<dbReference type="InterPro" id="IPR028161">
    <property type="entry name" value="Met8-like"/>
</dbReference>
<feature type="transmembrane region" description="Helical" evidence="10">
    <location>
        <begin position="333"/>
        <end position="351"/>
    </location>
</feature>
<evidence type="ECO:0000256" key="2">
    <source>
        <dbReference type="ARBA" id="ARBA00005010"/>
    </source>
</evidence>
<feature type="transmembrane region" description="Helical" evidence="10">
    <location>
        <begin position="390"/>
        <end position="412"/>
    </location>
</feature>
<keyword evidence="5" id="KW-0560">Oxidoreductase</keyword>
<dbReference type="PANTHER" id="PTHR35330:SF1">
    <property type="entry name" value="SIROHEME BIOSYNTHESIS PROTEIN MET8"/>
    <property type="match status" value="1"/>
</dbReference>
<dbReference type="SUPFAM" id="SSF51735">
    <property type="entry name" value="NAD(P)-binding Rossmann-fold domains"/>
    <property type="match status" value="1"/>
</dbReference>
<feature type="domain" description="Siroheme synthase central" evidence="11">
    <location>
        <begin position="140"/>
        <end position="162"/>
    </location>
</feature>
<comment type="similarity">
    <text evidence="10">Belongs to the 4-toluene sulfonate uptake permease (TSUP) (TC 2.A.102) family.</text>
</comment>
<feature type="transmembrane region" description="Helical" evidence="10">
    <location>
        <begin position="481"/>
        <end position="500"/>
    </location>
</feature>
<dbReference type="Pfam" id="PF14824">
    <property type="entry name" value="Sirohm_synth_M"/>
    <property type="match status" value="1"/>
</dbReference>
<keyword evidence="4 10" id="KW-1133">Transmembrane helix</keyword>
<feature type="transmembrane region" description="Helical" evidence="10">
    <location>
        <begin position="220"/>
        <end position="241"/>
    </location>
</feature>
<keyword evidence="6" id="KW-0520">NAD</keyword>
<feature type="transmembrane region" description="Helical" evidence="10">
    <location>
        <begin position="432"/>
        <end position="450"/>
    </location>
</feature>
<dbReference type="InterPro" id="IPR028281">
    <property type="entry name" value="Sirohaem_synthase_central"/>
</dbReference>
<accession>A0ABW4ZKG6</accession>
<protein>
    <recommendedName>
        <fullName evidence="10">Probable membrane transporter protein</fullName>
    </recommendedName>
</protein>
<proteinExistence type="inferred from homology"/>
<evidence type="ECO:0000256" key="4">
    <source>
        <dbReference type="ARBA" id="ARBA00022989"/>
    </source>
</evidence>
<dbReference type="NCBIfam" id="TIGR01470">
    <property type="entry name" value="cysG_Nterm"/>
    <property type="match status" value="1"/>
</dbReference>
<reference evidence="13" key="1">
    <citation type="journal article" date="2019" name="Int. J. Syst. Evol. Microbiol.">
        <title>The Global Catalogue of Microorganisms (GCM) 10K type strain sequencing project: providing services to taxonomists for standard genome sequencing and annotation.</title>
        <authorList>
            <consortium name="The Broad Institute Genomics Platform"/>
            <consortium name="The Broad Institute Genome Sequencing Center for Infectious Disease"/>
            <person name="Wu L."/>
            <person name="Ma J."/>
        </authorList>
    </citation>
    <scope>NUCLEOTIDE SEQUENCE [LARGE SCALE GENOMIC DNA]</scope>
    <source>
        <strain evidence="13">KCTC 42217</strain>
    </source>
</reference>
<sequence>MSGTITEEHLVASTYKEHNTLFPIFLKLENLTTLIVGGGYVATEKLTALFQNSPQAVVRLVATQISPEVKSLITRHNIHFEERAFSPTDLEGIDLAIIAIDDKNTSAEIHSACLESGVLTNVADKPELCDFYLSSIVQKGNLKIAISTNGKSPTIAKRVKEVLTEAIPPEMEDVLDNMEKIRQRLGGDFSDKVRQLNDITSVLAVKTEPETRQHKKLVHYLLYSGAAICLMVLGHLFFTYINFENISVASEWVSQQVTSEIFIYILGGFIAQMIDGALGMAYGVSATTFLMSFGVPAAAASASVHTSEIFTSGVSGLMHLRFGNVNSKLFKNLLLPGIVGAILGAYILTSLENYNSYIKPIVAMYTMTLGIVIIRKALAAKRRKKKTKNVGILAIVGGFLDSVGGGGWGPIVTSTLLAGGRNARFTIGSVNLAEFFVAFASSVTFSIFLGMGTYFQIILGLVVGGMIAAPIAASLSSRLPVKTIMLIVGIVIIIVSLNTFRKYI</sequence>
<dbReference type="SUPFAM" id="SSF75615">
    <property type="entry name" value="Siroheme synthase middle domains-like"/>
    <property type="match status" value="1"/>
</dbReference>
<evidence type="ECO:0000256" key="7">
    <source>
        <dbReference type="ARBA" id="ARBA00023136"/>
    </source>
</evidence>
<keyword evidence="13" id="KW-1185">Reference proteome</keyword>
<dbReference type="PANTHER" id="PTHR35330">
    <property type="entry name" value="SIROHEME BIOSYNTHESIS PROTEIN MET8"/>
    <property type="match status" value="1"/>
</dbReference>
<dbReference type="Gene3D" id="3.30.160.110">
    <property type="entry name" value="Siroheme synthase, domain 2"/>
    <property type="match status" value="1"/>
</dbReference>
<dbReference type="InterPro" id="IPR036291">
    <property type="entry name" value="NAD(P)-bd_dom_sf"/>
</dbReference>
<evidence type="ECO:0000313" key="12">
    <source>
        <dbReference type="EMBL" id="MFD2162037.1"/>
    </source>
</evidence>
<comment type="pathway">
    <text evidence="2">Porphyrin-containing compound metabolism; siroheme biosynthesis; sirohydrochlorin from precorrin-2: step 1/1.</text>
</comment>
<keyword evidence="10" id="KW-1003">Cell membrane</keyword>
<dbReference type="Pfam" id="PF01925">
    <property type="entry name" value="TauE"/>
    <property type="match status" value="1"/>
</dbReference>
<dbReference type="Pfam" id="PF13241">
    <property type="entry name" value="NAD_binding_7"/>
    <property type="match status" value="1"/>
</dbReference>
<evidence type="ECO:0000256" key="1">
    <source>
        <dbReference type="ARBA" id="ARBA00004141"/>
    </source>
</evidence>
<dbReference type="EMBL" id="JBHUHZ010000001">
    <property type="protein sequence ID" value="MFD2162037.1"/>
    <property type="molecule type" value="Genomic_DNA"/>
</dbReference>
<dbReference type="Gene3D" id="3.40.50.720">
    <property type="entry name" value="NAD(P)-binding Rossmann-like Domain"/>
    <property type="match status" value="1"/>
</dbReference>
<dbReference type="InterPro" id="IPR002781">
    <property type="entry name" value="TM_pro_TauE-like"/>
</dbReference>
<evidence type="ECO:0000313" key="13">
    <source>
        <dbReference type="Proteomes" id="UP001597387"/>
    </source>
</evidence>